<gene>
    <name evidence="1" type="ORF">DPMN_142511</name>
</gene>
<proteinExistence type="predicted"/>
<accession>A0A9D4GED3</accession>
<comment type="caution">
    <text evidence="1">The sequence shown here is derived from an EMBL/GenBank/DDBJ whole genome shotgun (WGS) entry which is preliminary data.</text>
</comment>
<reference evidence="1" key="1">
    <citation type="journal article" date="2019" name="bioRxiv">
        <title>The Genome of the Zebra Mussel, Dreissena polymorpha: A Resource for Invasive Species Research.</title>
        <authorList>
            <person name="McCartney M.A."/>
            <person name="Auch B."/>
            <person name="Kono T."/>
            <person name="Mallez S."/>
            <person name="Zhang Y."/>
            <person name="Obille A."/>
            <person name="Becker A."/>
            <person name="Abrahante J.E."/>
            <person name="Garbe J."/>
            <person name="Badalamenti J.P."/>
            <person name="Herman A."/>
            <person name="Mangelson H."/>
            <person name="Liachko I."/>
            <person name="Sullivan S."/>
            <person name="Sone E.D."/>
            <person name="Koren S."/>
            <person name="Silverstein K.A.T."/>
            <person name="Beckman K.B."/>
            <person name="Gohl D.M."/>
        </authorList>
    </citation>
    <scope>NUCLEOTIDE SEQUENCE</scope>
    <source>
        <strain evidence="1">Duluth1</strain>
        <tissue evidence="1">Whole animal</tissue>
    </source>
</reference>
<evidence type="ECO:0008006" key="3">
    <source>
        <dbReference type="Google" id="ProtNLM"/>
    </source>
</evidence>
<dbReference type="Proteomes" id="UP000828390">
    <property type="component" value="Unassembled WGS sequence"/>
</dbReference>
<evidence type="ECO:0000313" key="2">
    <source>
        <dbReference type="Proteomes" id="UP000828390"/>
    </source>
</evidence>
<dbReference type="Gene3D" id="3.30.420.10">
    <property type="entry name" value="Ribonuclease H-like superfamily/Ribonuclease H"/>
    <property type="match status" value="1"/>
</dbReference>
<protein>
    <recommendedName>
        <fullName evidence="3">Tc1-like transposase DDE domain-containing protein</fullName>
    </recommendedName>
</protein>
<organism evidence="1 2">
    <name type="scientific">Dreissena polymorpha</name>
    <name type="common">Zebra mussel</name>
    <name type="synonym">Mytilus polymorpha</name>
    <dbReference type="NCBI Taxonomy" id="45954"/>
    <lineage>
        <taxon>Eukaryota</taxon>
        <taxon>Metazoa</taxon>
        <taxon>Spiralia</taxon>
        <taxon>Lophotrochozoa</taxon>
        <taxon>Mollusca</taxon>
        <taxon>Bivalvia</taxon>
        <taxon>Autobranchia</taxon>
        <taxon>Heteroconchia</taxon>
        <taxon>Euheterodonta</taxon>
        <taxon>Imparidentia</taxon>
        <taxon>Neoheterodontei</taxon>
        <taxon>Myida</taxon>
        <taxon>Dreissenoidea</taxon>
        <taxon>Dreissenidae</taxon>
        <taxon>Dreissena</taxon>
    </lineage>
</organism>
<name>A0A9D4GED3_DREPO</name>
<keyword evidence="2" id="KW-1185">Reference proteome</keyword>
<evidence type="ECO:0000313" key="1">
    <source>
        <dbReference type="EMBL" id="KAH3814034.1"/>
    </source>
</evidence>
<dbReference type="InterPro" id="IPR036397">
    <property type="entry name" value="RNaseH_sf"/>
</dbReference>
<dbReference type="AlphaFoldDB" id="A0A9D4GED3"/>
<sequence>MQWLNDHIVKTMPAPESSLDLNPIENVWATLKDYLKRQVKPRTKSQLVHGMTEFWNNLTAEDCAKYIEHIHRVLPHIVLNDGGPSGF</sequence>
<reference evidence="1" key="2">
    <citation type="submission" date="2020-11" db="EMBL/GenBank/DDBJ databases">
        <authorList>
            <person name="McCartney M.A."/>
            <person name="Auch B."/>
            <person name="Kono T."/>
            <person name="Mallez S."/>
            <person name="Becker A."/>
            <person name="Gohl D.M."/>
            <person name="Silverstein K.A.T."/>
            <person name="Koren S."/>
            <person name="Bechman K.B."/>
            <person name="Herman A."/>
            <person name="Abrahante J.E."/>
            <person name="Garbe J."/>
        </authorList>
    </citation>
    <scope>NUCLEOTIDE SEQUENCE</scope>
    <source>
        <strain evidence="1">Duluth1</strain>
        <tissue evidence="1">Whole animal</tissue>
    </source>
</reference>
<dbReference type="EMBL" id="JAIWYP010000006">
    <property type="protein sequence ID" value="KAH3814034.1"/>
    <property type="molecule type" value="Genomic_DNA"/>
</dbReference>
<dbReference type="GO" id="GO:0003676">
    <property type="term" value="F:nucleic acid binding"/>
    <property type="evidence" value="ECO:0007669"/>
    <property type="project" value="InterPro"/>
</dbReference>